<gene>
    <name evidence="1" type="ORF">QFC24_004848</name>
</gene>
<accession>A0ACC2XCN9</accession>
<dbReference type="Proteomes" id="UP001234202">
    <property type="component" value="Unassembled WGS sequence"/>
</dbReference>
<comment type="caution">
    <text evidence="1">The sequence shown here is derived from an EMBL/GenBank/DDBJ whole genome shotgun (WGS) entry which is preliminary data.</text>
</comment>
<keyword evidence="2" id="KW-1185">Reference proteome</keyword>
<proteinExistence type="predicted"/>
<organism evidence="1 2">
    <name type="scientific">Naganishia onofrii</name>
    <dbReference type="NCBI Taxonomy" id="1851511"/>
    <lineage>
        <taxon>Eukaryota</taxon>
        <taxon>Fungi</taxon>
        <taxon>Dikarya</taxon>
        <taxon>Basidiomycota</taxon>
        <taxon>Agaricomycotina</taxon>
        <taxon>Tremellomycetes</taxon>
        <taxon>Filobasidiales</taxon>
        <taxon>Filobasidiaceae</taxon>
        <taxon>Naganishia</taxon>
    </lineage>
</organism>
<name>A0ACC2XCN9_9TREE</name>
<sequence>MRLPSISSLLVSAVLACTSLVAAADKTSHGAIQIQDVQLSLMSADGSSQHSEKLVYPTPSLTTWALEPDSILRLAFGISDSSNGKGFTPQHAHVRFTDAKIGTTTLLPVQIKGKGKARFDLKSSNLPASIRSSSGTHTLTLLLGHPSSITPLSYTFGTLSLPASRLLPVPKHRHDLSIKKEGEPAFVVQPEIQWTFNKGEKVVGKGVSAIGTGIVVGLPVAVWSMTGAQVLPNLKPQSTTPTTLLFLLSLFGLEALILKYWINWRLYQFLPPFLGLGVISAYIGKVALGQVQKRRVAAQVSSAGPVVVDTTTNGKGAKVGVVKTK</sequence>
<evidence type="ECO:0000313" key="2">
    <source>
        <dbReference type="Proteomes" id="UP001234202"/>
    </source>
</evidence>
<evidence type="ECO:0000313" key="1">
    <source>
        <dbReference type="EMBL" id="KAJ9121174.1"/>
    </source>
</evidence>
<reference evidence="1" key="1">
    <citation type="submission" date="2023-04" db="EMBL/GenBank/DDBJ databases">
        <title>Draft Genome sequencing of Naganishia species isolated from polar environments using Oxford Nanopore Technology.</title>
        <authorList>
            <person name="Leo P."/>
            <person name="Venkateswaran K."/>
        </authorList>
    </citation>
    <scope>NUCLEOTIDE SEQUENCE</scope>
    <source>
        <strain evidence="1">DBVPG 5303</strain>
    </source>
</reference>
<dbReference type="EMBL" id="JASBWV010000018">
    <property type="protein sequence ID" value="KAJ9121174.1"/>
    <property type="molecule type" value="Genomic_DNA"/>
</dbReference>
<protein>
    <submittedName>
        <fullName evidence="1">Uncharacterized protein</fullName>
    </submittedName>
</protein>